<feature type="coiled-coil region" evidence="1">
    <location>
        <begin position="866"/>
        <end position="966"/>
    </location>
</feature>
<proteinExistence type="predicted"/>
<evidence type="ECO:0000256" key="2">
    <source>
        <dbReference type="SAM" id="MobiDB-lite"/>
    </source>
</evidence>
<dbReference type="OrthoDB" id="5902923at2759"/>
<name>A0A8S9ZPJ0_9BILA</name>
<comment type="caution">
    <text evidence="3">The sequence shown here is derived from an EMBL/GenBank/DDBJ whole genome shotgun (WGS) entry which is preliminary data.</text>
</comment>
<dbReference type="AlphaFoldDB" id="A0A8S9ZPJ0"/>
<evidence type="ECO:0000256" key="1">
    <source>
        <dbReference type="SAM" id="Coils"/>
    </source>
</evidence>
<reference evidence="3" key="1">
    <citation type="journal article" date="2020" name="Ecol. Evol.">
        <title>Genome structure and content of the rice root-knot nematode (Meloidogyne graminicola).</title>
        <authorList>
            <person name="Phan N.T."/>
            <person name="Danchin E.G.J."/>
            <person name="Klopp C."/>
            <person name="Perfus-Barbeoch L."/>
            <person name="Kozlowski D.K."/>
            <person name="Koutsovoulos G.D."/>
            <person name="Lopez-Roques C."/>
            <person name="Bouchez O."/>
            <person name="Zahm M."/>
            <person name="Besnard G."/>
            <person name="Bellafiore S."/>
        </authorList>
    </citation>
    <scope>NUCLEOTIDE SEQUENCE</scope>
    <source>
        <strain evidence="3">VN-18</strain>
    </source>
</reference>
<sequence>MLLFTPSVASTFNSFKRKKYKKAQLKKNNKVMSVPSLLFSGEENNEEFSLLNEFPQQQKQIQSLIDLHQIPGELWLTRKRIEAGVLEQKKQREMLTNVQERLAQCRLEKTKRIIERKSSLSPQFRLPRSHSPPHSSERFYQTIILPERPSTSQYKRQQQQNNNNIYDDDELFFNKNLWNKEEEEEQQNINSEKQFRNRLNALEQQMERLNLFTIQTLSSKIEKNIYSNEIKEEIKQKKLKEIIQEFYKLKKNINKLRENTKLELKETNSLLNQKMGILIRQLKREIILNRRISISEFEKIKEKEINILRKENQKLISLNEENENKLELTENNLKEIIERIYSLPFLNISDISFSSISSDNYPSINDLIISIRSAIERSTLNERKRGEASLEAYKAQTNDELINERLKNEREIRNIEKEKRFLLEQKETEWFIERNKLINELEQVKSNKAVEIAKIEENNKLVEMTKIKNLEEKINKLNTELINEKNKFIKELNQNNEKNKIEINEYKLNINDLKTKLLLEQKEHQKSQILINELKEIKTSLNEELIAASDRLSTVESQLAIAYQNTEEATTKFRREKRELINKFGDIEMEVETLKEQLDASELRLKKEREDWIADAERSDRDWKAQNKLLIKAEIQKKELIKSLEIANSKLEKFEHKLDIQTKKEQTLRSELLKLKEELKEERIQTENIIEGKEKEFKKELEKLKLELLERTNELKLAIENETELNIKLEDSEHKIKKAGELCQKLSLELDKLSEKSFNQSTCSEKLLADLEETKEELSIFRNSLEEQKRKNIQLETEIKQMEKERIRIENIFEKRLKSENEQYKLIEEKNKEEDNSIELLIKKWEEKIFGKELFGELIKRIKIIFEYLIKIIEENKQKIKELEKENKFISSKLIIEQKQLKEEISIKNEENKLLKLKFDKIKNEIKNKINKENNNNEKEDYLQKRKILEKRIEQLEEILIIERTEKDNEIEKSFSSSSFIIKTTHFP</sequence>
<evidence type="ECO:0000313" key="3">
    <source>
        <dbReference type="EMBL" id="KAF7635133.1"/>
    </source>
</evidence>
<keyword evidence="4" id="KW-1185">Reference proteome</keyword>
<gene>
    <name evidence="3" type="ORF">Mgra_00005415</name>
</gene>
<feature type="non-terminal residue" evidence="3">
    <location>
        <position position="988"/>
    </location>
</feature>
<dbReference type="Proteomes" id="UP000605970">
    <property type="component" value="Unassembled WGS sequence"/>
</dbReference>
<protein>
    <submittedName>
        <fullName evidence="3">Uncharacterized protein</fullName>
    </submittedName>
</protein>
<organism evidence="3 4">
    <name type="scientific">Meloidogyne graminicola</name>
    <dbReference type="NCBI Taxonomy" id="189291"/>
    <lineage>
        <taxon>Eukaryota</taxon>
        <taxon>Metazoa</taxon>
        <taxon>Ecdysozoa</taxon>
        <taxon>Nematoda</taxon>
        <taxon>Chromadorea</taxon>
        <taxon>Rhabditida</taxon>
        <taxon>Tylenchina</taxon>
        <taxon>Tylenchomorpha</taxon>
        <taxon>Tylenchoidea</taxon>
        <taxon>Meloidogynidae</taxon>
        <taxon>Meloidogyninae</taxon>
        <taxon>Meloidogyne</taxon>
    </lineage>
</organism>
<feature type="coiled-coil region" evidence="1">
    <location>
        <begin position="301"/>
        <end position="339"/>
    </location>
</feature>
<dbReference type="EMBL" id="JABEBT010000046">
    <property type="protein sequence ID" value="KAF7635133.1"/>
    <property type="molecule type" value="Genomic_DNA"/>
</dbReference>
<feature type="coiled-coil region" evidence="1">
    <location>
        <begin position="398"/>
        <end position="837"/>
    </location>
</feature>
<feature type="region of interest" description="Disordered" evidence="2">
    <location>
        <begin position="118"/>
        <end position="137"/>
    </location>
</feature>
<accession>A0A8S9ZPJ0</accession>
<evidence type="ECO:0000313" key="4">
    <source>
        <dbReference type="Proteomes" id="UP000605970"/>
    </source>
</evidence>
<keyword evidence="1" id="KW-0175">Coiled coil</keyword>